<organism evidence="9 10">
    <name type="scientific">Rhodospirillum centenum (strain ATCC 51521 / SW)</name>
    <dbReference type="NCBI Taxonomy" id="414684"/>
    <lineage>
        <taxon>Bacteria</taxon>
        <taxon>Pseudomonadati</taxon>
        <taxon>Pseudomonadota</taxon>
        <taxon>Alphaproteobacteria</taxon>
        <taxon>Rhodospirillales</taxon>
        <taxon>Rhodospirillaceae</taxon>
        <taxon>Rhodospirillum</taxon>
    </lineage>
</organism>
<dbReference type="STRING" id="414684.RC1_2247"/>
<dbReference type="RefSeq" id="WP_012567419.1">
    <property type="nucleotide sequence ID" value="NC_011420.2"/>
</dbReference>
<comment type="catalytic activity">
    <reaction evidence="6 7">
        <text>Release of N-terminal amino acids, preferentially methionine, from peptides and arylamides.</text>
        <dbReference type="EC" id="3.4.11.18"/>
    </reaction>
</comment>
<evidence type="ECO:0000259" key="8">
    <source>
        <dbReference type="Pfam" id="PF00557"/>
    </source>
</evidence>
<dbReference type="GO" id="GO:0006508">
    <property type="term" value="P:proteolysis"/>
    <property type="evidence" value="ECO:0007669"/>
    <property type="project" value="UniProtKB-KW"/>
</dbReference>
<dbReference type="GO" id="GO:0004239">
    <property type="term" value="F:initiator methionyl aminopeptidase activity"/>
    <property type="evidence" value="ECO:0007669"/>
    <property type="project" value="UniProtKB-UniRule"/>
</dbReference>
<comment type="subunit">
    <text evidence="6">Monomer.</text>
</comment>
<evidence type="ECO:0000313" key="9">
    <source>
        <dbReference type="EMBL" id="ACI99634.1"/>
    </source>
</evidence>
<dbReference type="GO" id="GO:0070006">
    <property type="term" value="F:metalloaminopeptidase activity"/>
    <property type="evidence" value="ECO:0007669"/>
    <property type="project" value="UniProtKB-UniRule"/>
</dbReference>
<feature type="binding site" evidence="6">
    <location>
        <position position="245"/>
    </location>
    <ligand>
        <name>a divalent metal cation</name>
        <dbReference type="ChEBI" id="CHEBI:60240"/>
        <label>1</label>
    </ligand>
</feature>
<feature type="binding site" evidence="6">
    <location>
        <position position="89"/>
    </location>
    <ligand>
        <name>substrate</name>
    </ligand>
</feature>
<dbReference type="EMBL" id="CP000613">
    <property type="protein sequence ID" value="ACI99634.1"/>
    <property type="molecule type" value="Genomic_DNA"/>
</dbReference>
<keyword evidence="5 6" id="KW-0378">Hydrolase</keyword>
<name>B6IPD2_RHOCS</name>
<dbReference type="InterPro" id="IPR036005">
    <property type="entry name" value="Creatinase/aminopeptidase-like"/>
</dbReference>
<evidence type="ECO:0000256" key="2">
    <source>
        <dbReference type="ARBA" id="ARBA00022438"/>
    </source>
</evidence>
<keyword evidence="2 6" id="KW-0031">Aminopeptidase</keyword>
<evidence type="ECO:0000256" key="5">
    <source>
        <dbReference type="ARBA" id="ARBA00022801"/>
    </source>
</evidence>
<dbReference type="InterPro" id="IPR001714">
    <property type="entry name" value="Pept_M24_MAP"/>
</dbReference>
<dbReference type="Proteomes" id="UP000001591">
    <property type="component" value="Chromosome"/>
</dbReference>
<accession>B6IPD2</accession>
<dbReference type="GO" id="GO:0005829">
    <property type="term" value="C:cytosol"/>
    <property type="evidence" value="ECO:0007669"/>
    <property type="project" value="TreeGrafter"/>
</dbReference>
<feature type="domain" description="Peptidase M24" evidence="8">
    <location>
        <begin position="24"/>
        <end position="252"/>
    </location>
</feature>
<dbReference type="KEGG" id="rce:RC1_2247"/>
<feature type="binding site" evidence="6">
    <location>
        <position position="181"/>
    </location>
    <ligand>
        <name>a divalent metal cation</name>
        <dbReference type="ChEBI" id="CHEBI:60240"/>
        <label>2</label>
        <note>catalytic</note>
    </ligand>
</feature>
<feature type="binding site" evidence="6">
    <location>
        <position position="118"/>
    </location>
    <ligand>
        <name>a divalent metal cation</name>
        <dbReference type="ChEBI" id="CHEBI:60240"/>
        <label>2</label>
        <note>catalytic</note>
    </ligand>
</feature>
<dbReference type="PANTHER" id="PTHR43330:SF27">
    <property type="entry name" value="METHIONINE AMINOPEPTIDASE"/>
    <property type="match status" value="1"/>
</dbReference>
<feature type="binding site" evidence="6">
    <location>
        <position position="107"/>
    </location>
    <ligand>
        <name>a divalent metal cation</name>
        <dbReference type="ChEBI" id="CHEBI:60240"/>
        <label>1</label>
    </ligand>
</feature>
<reference evidence="9 10" key="1">
    <citation type="journal article" date="2010" name="BMC Genomics">
        <title>Metabolic flexibility revealed in the genome of the cyst-forming alpha-1 proteobacterium Rhodospirillum centenum.</title>
        <authorList>
            <person name="Lu Y.K."/>
            <person name="Marden J."/>
            <person name="Han M."/>
            <person name="Swingley W.D."/>
            <person name="Mastrian S.D."/>
            <person name="Chowdhury S.R."/>
            <person name="Hao J."/>
            <person name="Helmy T."/>
            <person name="Kim S."/>
            <person name="Kurdoglu A.A."/>
            <person name="Matthies H.J."/>
            <person name="Rollo D."/>
            <person name="Stothard P."/>
            <person name="Blankenship R.E."/>
            <person name="Bauer C.E."/>
            <person name="Touchman J.W."/>
        </authorList>
    </citation>
    <scope>NUCLEOTIDE SEQUENCE [LARGE SCALE GENOMIC DNA]</scope>
    <source>
        <strain evidence="10">ATCC 51521 / SW</strain>
    </source>
</reference>
<dbReference type="NCBIfam" id="TIGR00500">
    <property type="entry name" value="met_pdase_I"/>
    <property type="match status" value="1"/>
</dbReference>
<keyword evidence="10" id="KW-1185">Reference proteome</keyword>
<dbReference type="OrthoDB" id="9802055at2"/>
<sequence>MRQSRQTDQHGRPITLYGAEDWPALRRAGRLAAEALDHVAGLIRPGISTAELDRQCEAWMRERGAVPATLGYHGYRHASCISINHVVTHGVPSEDKRLVEGDIVNVDLSPILDGWFGDSSRTYFVGEPSPLARRLTRTAWRAMWAGIEAVRPGARMGDVGHAIEAAARAEGFTVVRDFCGHGIGRVFHDAPEVLNFGRPGTGVLLEPGMVFTIEPMVNAGGAAVKVMADKWTTVTRDRSLSAQFEHMVGVTETGVEVFTRSPAGLDGEPA</sequence>
<comment type="cofactor">
    <cofactor evidence="6">
        <name>Co(2+)</name>
        <dbReference type="ChEBI" id="CHEBI:48828"/>
    </cofactor>
    <cofactor evidence="6">
        <name>Zn(2+)</name>
        <dbReference type="ChEBI" id="CHEBI:29105"/>
    </cofactor>
    <cofactor evidence="6">
        <name>Mn(2+)</name>
        <dbReference type="ChEBI" id="CHEBI:29035"/>
    </cofactor>
    <cofactor evidence="6">
        <name>Fe(2+)</name>
        <dbReference type="ChEBI" id="CHEBI:29033"/>
    </cofactor>
    <text evidence="6">Binds 2 divalent metal cations per subunit. Has a high-affinity and a low affinity metal-binding site. The true nature of the physiological cofactor is under debate. The enzyme is active with cobalt, zinc, manganese or divalent iron ions. Most likely, methionine aminopeptidases function as mononuclear Fe(2+)-metalloproteases under physiological conditions, and the catalytically relevant metal-binding site has been assigned to the histidine-containing high-affinity site.</text>
</comment>
<comment type="function">
    <text evidence="1 6">Removes the N-terminal methionine from nascent proteins. The N-terminal methionine is often cleaved when the second residue in the primary sequence is small and uncharged (Met-Ala-, Cys, Gly, Pro, Ser, Thr, or Val). Requires deformylation of the N(alpha)-formylated initiator methionine before it can be hydrolyzed.</text>
</comment>
<evidence type="ECO:0000256" key="4">
    <source>
        <dbReference type="ARBA" id="ARBA00022723"/>
    </source>
</evidence>
<dbReference type="eggNOG" id="COG0024">
    <property type="taxonomic scope" value="Bacteria"/>
</dbReference>
<dbReference type="HOGENOM" id="CLU_015857_0_0_5"/>
<evidence type="ECO:0000256" key="3">
    <source>
        <dbReference type="ARBA" id="ARBA00022670"/>
    </source>
</evidence>
<evidence type="ECO:0000256" key="6">
    <source>
        <dbReference type="HAMAP-Rule" id="MF_01974"/>
    </source>
</evidence>
<dbReference type="InterPro" id="IPR000994">
    <property type="entry name" value="Pept_M24"/>
</dbReference>
<dbReference type="GO" id="GO:0046872">
    <property type="term" value="F:metal ion binding"/>
    <property type="evidence" value="ECO:0007669"/>
    <property type="project" value="UniProtKB-UniRule"/>
</dbReference>
<keyword evidence="4 6" id="KW-0479">Metal-binding</keyword>
<dbReference type="PRINTS" id="PR00599">
    <property type="entry name" value="MAPEPTIDASE"/>
</dbReference>
<feature type="binding site" evidence="6">
    <location>
        <position position="188"/>
    </location>
    <ligand>
        <name>substrate</name>
    </ligand>
</feature>
<gene>
    <name evidence="6 9" type="primary">map</name>
    <name evidence="9" type="ordered locus">RC1_2247</name>
</gene>
<dbReference type="InterPro" id="IPR002467">
    <property type="entry name" value="Pept_M24A_MAP1"/>
</dbReference>
<dbReference type="Pfam" id="PF00557">
    <property type="entry name" value="Peptidase_M24"/>
    <property type="match status" value="1"/>
</dbReference>
<protein>
    <recommendedName>
        <fullName evidence="6 7">Methionine aminopeptidase</fullName>
        <shortName evidence="6">MAP</shortName>
        <shortName evidence="6">MetAP</shortName>
        <ecNumber evidence="6 7">3.4.11.18</ecNumber>
    </recommendedName>
    <alternativeName>
        <fullName evidence="6">Peptidase M</fullName>
    </alternativeName>
</protein>
<dbReference type="SUPFAM" id="SSF55920">
    <property type="entry name" value="Creatinase/aminopeptidase"/>
    <property type="match status" value="1"/>
</dbReference>
<keyword evidence="3 6" id="KW-0645">Protease</keyword>
<evidence type="ECO:0000256" key="7">
    <source>
        <dbReference type="RuleBase" id="RU003653"/>
    </source>
</evidence>
<dbReference type="CDD" id="cd01086">
    <property type="entry name" value="MetAP1"/>
    <property type="match status" value="1"/>
</dbReference>
<proteinExistence type="inferred from homology"/>
<dbReference type="HAMAP" id="MF_01974">
    <property type="entry name" value="MetAP_1"/>
    <property type="match status" value="1"/>
</dbReference>
<dbReference type="Gene3D" id="3.90.230.10">
    <property type="entry name" value="Creatinase/methionine aminopeptidase superfamily"/>
    <property type="match status" value="1"/>
</dbReference>
<dbReference type="AlphaFoldDB" id="B6IPD2"/>
<feature type="binding site" evidence="6">
    <location>
        <position position="118"/>
    </location>
    <ligand>
        <name>a divalent metal cation</name>
        <dbReference type="ChEBI" id="CHEBI:60240"/>
        <label>1</label>
    </ligand>
</feature>
<comment type="similarity">
    <text evidence="6">Belongs to the peptidase M24A family. Methionine aminopeptidase type 1 subfamily.</text>
</comment>
<feature type="binding site" evidence="6">
    <location>
        <position position="245"/>
    </location>
    <ligand>
        <name>a divalent metal cation</name>
        <dbReference type="ChEBI" id="CHEBI:60240"/>
        <label>2</label>
        <note>catalytic</note>
    </ligand>
</feature>
<evidence type="ECO:0000256" key="1">
    <source>
        <dbReference type="ARBA" id="ARBA00002521"/>
    </source>
</evidence>
<dbReference type="PANTHER" id="PTHR43330">
    <property type="entry name" value="METHIONINE AMINOPEPTIDASE"/>
    <property type="match status" value="1"/>
</dbReference>
<evidence type="ECO:0000313" key="10">
    <source>
        <dbReference type="Proteomes" id="UP000001591"/>
    </source>
</evidence>
<dbReference type="EC" id="3.4.11.18" evidence="6 7"/>
<dbReference type="PROSITE" id="PS00680">
    <property type="entry name" value="MAP_1"/>
    <property type="match status" value="1"/>
</dbReference>
<feature type="binding site" evidence="6">
    <location>
        <position position="214"/>
    </location>
    <ligand>
        <name>a divalent metal cation</name>
        <dbReference type="ChEBI" id="CHEBI:60240"/>
        <label>2</label>
        <note>catalytic</note>
    </ligand>
</feature>